<evidence type="ECO:0000313" key="2">
    <source>
        <dbReference type="EMBL" id="KUF40659.1"/>
    </source>
</evidence>
<name>A0A0W7Z068_9BURK</name>
<gene>
    <name evidence="2" type="ORF">AS359_03885</name>
</gene>
<evidence type="ECO:0000256" key="1">
    <source>
        <dbReference type="SAM" id="Phobius"/>
    </source>
</evidence>
<keyword evidence="1" id="KW-0472">Membrane</keyword>
<accession>A0A0W7Z068</accession>
<sequence>MNDDIVEVRAVDQATLDGLKAWGWVSYILHLIVALAVVIPGAQVSVLILAVALVIDLVKRSDAQGTWHASHFSWRLRSVIWAGILYIVTAPLWLLFIFPGWVAWCVISIWFLYRIVRGMIAMNKQEPLPV</sequence>
<dbReference type="RefSeq" id="WP_058880025.1">
    <property type="nucleotide sequence ID" value="NZ_CAUCIF010000002.1"/>
</dbReference>
<dbReference type="AlphaFoldDB" id="A0A0W7Z068"/>
<organism evidence="2 3">
    <name type="scientific">Comamonas kerstersii</name>
    <dbReference type="NCBI Taxonomy" id="225992"/>
    <lineage>
        <taxon>Bacteria</taxon>
        <taxon>Pseudomonadati</taxon>
        <taxon>Pseudomonadota</taxon>
        <taxon>Betaproteobacteria</taxon>
        <taxon>Burkholderiales</taxon>
        <taxon>Comamonadaceae</taxon>
        <taxon>Comamonas</taxon>
    </lineage>
</organism>
<feature type="transmembrane region" description="Helical" evidence="1">
    <location>
        <begin position="76"/>
        <end position="95"/>
    </location>
</feature>
<keyword evidence="1" id="KW-1133">Transmembrane helix</keyword>
<dbReference type="STRING" id="225992.B5M06_07910"/>
<dbReference type="EMBL" id="LPXH01000027">
    <property type="protein sequence ID" value="KUF40659.1"/>
    <property type="molecule type" value="Genomic_DNA"/>
</dbReference>
<protein>
    <recommendedName>
        <fullName evidence="4">Transmembrane protein</fullName>
    </recommendedName>
</protein>
<reference evidence="2 3" key="1">
    <citation type="submission" date="2015-12" db="EMBL/GenBank/DDBJ databases">
        <title>Complete genome sequence of a multi-drug resistant strain Acidovorax sp. 12322-1.</title>
        <authorList>
            <person name="Ming D."/>
            <person name="Wang M."/>
            <person name="Hu S."/>
            <person name="Zhou Y."/>
            <person name="Jiang T."/>
        </authorList>
    </citation>
    <scope>NUCLEOTIDE SEQUENCE [LARGE SCALE GENOMIC DNA]</scope>
    <source>
        <strain evidence="2 3">12322-1</strain>
    </source>
</reference>
<keyword evidence="1" id="KW-0812">Transmembrane</keyword>
<feature type="transmembrane region" description="Helical" evidence="1">
    <location>
        <begin position="27"/>
        <end position="55"/>
    </location>
</feature>
<evidence type="ECO:0000313" key="3">
    <source>
        <dbReference type="Proteomes" id="UP000053300"/>
    </source>
</evidence>
<dbReference type="Proteomes" id="UP000053300">
    <property type="component" value="Unassembled WGS sequence"/>
</dbReference>
<keyword evidence="3" id="KW-1185">Reference proteome</keyword>
<evidence type="ECO:0008006" key="4">
    <source>
        <dbReference type="Google" id="ProtNLM"/>
    </source>
</evidence>
<proteinExistence type="predicted"/>
<comment type="caution">
    <text evidence="2">The sequence shown here is derived from an EMBL/GenBank/DDBJ whole genome shotgun (WGS) entry which is preliminary data.</text>
</comment>